<evidence type="ECO:0000256" key="1">
    <source>
        <dbReference type="SAM" id="Phobius"/>
    </source>
</evidence>
<dbReference type="KEGG" id="glj:GKIL_2904"/>
<dbReference type="Proteomes" id="UP000017396">
    <property type="component" value="Chromosome"/>
</dbReference>
<accession>U5QN89</accession>
<evidence type="ECO:0000313" key="3">
    <source>
        <dbReference type="Proteomes" id="UP000017396"/>
    </source>
</evidence>
<evidence type="ECO:0000313" key="2">
    <source>
        <dbReference type="EMBL" id="AGY59150.1"/>
    </source>
</evidence>
<keyword evidence="1" id="KW-1133">Transmembrane helix</keyword>
<reference evidence="2 3" key="1">
    <citation type="journal article" date="2013" name="PLoS ONE">
        <title>Cultivation and Complete Genome Sequencing of Gloeobacter kilaueensis sp. nov., from a Lava Cave in Kilauea Caldera, Hawai'i.</title>
        <authorList>
            <person name="Saw J.H."/>
            <person name="Schatz M."/>
            <person name="Brown M.V."/>
            <person name="Kunkel D.D."/>
            <person name="Foster J.S."/>
            <person name="Shick H."/>
            <person name="Christensen S."/>
            <person name="Hou S."/>
            <person name="Wan X."/>
            <person name="Donachie S.P."/>
        </authorList>
    </citation>
    <scope>NUCLEOTIDE SEQUENCE [LARGE SCALE GENOMIC DNA]</scope>
    <source>
        <strain evidence="3">JS</strain>
    </source>
</reference>
<organism evidence="2 3">
    <name type="scientific">Gloeobacter kilaueensis (strain ATCC BAA-2537 / CCAP 1431/1 / ULC 316 / JS1)</name>
    <dbReference type="NCBI Taxonomy" id="1183438"/>
    <lineage>
        <taxon>Bacteria</taxon>
        <taxon>Bacillati</taxon>
        <taxon>Cyanobacteriota</taxon>
        <taxon>Cyanophyceae</taxon>
        <taxon>Gloeobacterales</taxon>
        <taxon>Gloeobacteraceae</taxon>
        <taxon>Gloeobacter</taxon>
    </lineage>
</organism>
<name>U5QN89_GLOK1</name>
<keyword evidence="1" id="KW-0472">Membrane</keyword>
<keyword evidence="1" id="KW-0812">Transmembrane</keyword>
<dbReference type="AlphaFoldDB" id="U5QN89"/>
<sequence length="82" mass="8971">MTRAFSLTVPALQTFKAVPAPRRFFPSLEVWLHLLIVGVTVAAIAVACLQTAAARPARRDTATVYTLPEVTVIAPRLVSRQR</sequence>
<feature type="transmembrane region" description="Helical" evidence="1">
    <location>
        <begin position="33"/>
        <end position="53"/>
    </location>
</feature>
<protein>
    <submittedName>
        <fullName evidence="2">Uncharacterized protein</fullName>
    </submittedName>
</protein>
<keyword evidence="3" id="KW-1185">Reference proteome</keyword>
<dbReference type="HOGENOM" id="CLU_2553462_0_0_3"/>
<dbReference type="STRING" id="1183438.GKIL_2904"/>
<proteinExistence type="predicted"/>
<dbReference type="RefSeq" id="WP_023174380.1">
    <property type="nucleotide sequence ID" value="NC_022600.1"/>
</dbReference>
<gene>
    <name evidence="2" type="ORF">GKIL_2904</name>
</gene>
<dbReference type="EMBL" id="CP003587">
    <property type="protein sequence ID" value="AGY59150.1"/>
    <property type="molecule type" value="Genomic_DNA"/>
</dbReference>